<feature type="domain" description="SAM-dependent MTase DRM-type" evidence="8">
    <location>
        <begin position="362"/>
        <end position="693"/>
    </location>
</feature>
<keyword evidence="3" id="KW-0808">Transferase</keyword>
<evidence type="ECO:0000256" key="2">
    <source>
        <dbReference type="ARBA" id="ARBA00022603"/>
    </source>
</evidence>
<comment type="subcellular location">
    <subcellularLocation>
        <location evidence="1">Nucleus</location>
    </subcellularLocation>
</comment>
<dbReference type="Gene3D" id="3.40.50.150">
    <property type="entry name" value="Vaccinia Virus protein VP39"/>
    <property type="match status" value="1"/>
</dbReference>
<protein>
    <submittedName>
        <fullName evidence="9">DNA (Cytosine-5)-methyltransferase DRM2</fullName>
    </submittedName>
</protein>
<organism evidence="9 10">
    <name type="scientific">Canna indica</name>
    <name type="common">Indian-shot</name>
    <dbReference type="NCBI Taxonomy" id="4628"/>
    <lineage>
        <taxon>Eukaryota</taxon>
        <taxon>Viridiplantae</taxon>
        <taxon>Streptophyta</taxon>
        <taxon>Embryophyta</taxon>
        <taxon>Tracheophyta</taxon>
        <taxon>Spermatophyta</taxon>
        <taxon>Magnoliopsida</taxon>
        <taxon>Liliopsida</taxon>
        <taxon>Zingiberales</taxon>
        <taxon>Cannaceae</taxon>
        <taxon>Canna</taxon>
    </lineage>
</organism>
<sequence>MVKVEDCTDSGSSSEVEILDQKTLLDASSDLKPSFVPDVANETSCPSSSSGHLKSYFIGMGFSPTLVDKVFEENGEGDTEFLLEALIKLSSSGHEAPNSLDDFSRTVKEEADSPLDFELDDGIHNQYPNEPSMQDGDKRSYLLMMKFTEEEVDLAINQLGEGAPLPELVDFIVTAQTGANDIGGSENDLRKDQENISETLFDVMDRTQYLLQMGFTEDEVSHAIDKFGAEVCISELVYSIFAKRLCHRVGKEEDQTNDGTDIKTESDYLDHAAEELKCCYSKRETRETTASSSNSEFYDYEEKVRVKRSKGAIVDDEPSFHHGAKQNVKCEAAWPSEPNPFRNFKEMPDPTFIKKEDPEQLMPNINCNSRGSVSRPPYFFYGNVVDVSRETWRRLSEFLYGTQPEFVNCQYFSAYMRKEGYMHNFPKGRRFHMLPQPPMTLQEAFPQTKRWWPSWDTRKQLSCINTDTKVISQVCEQLGKMMMNSQGIISDEQKMNVLHQCKTFNLIWAGQYKLSPIEPNHVERILGYPRHHTQILGLQPDERFWVLKHSFQIDALGFYLSTLKAEYPDGIRVLSVYSGIGGAEIALHRLGINLKCVVSVEASDVNRKIVRRWWENTQQSGELIQIAGIEKLATRMLEGFVQKFGGFDLIIGGNPGTYLSGGSNVSSSMGMDQNLYFEFVRVLQRVRSIMGRNN</sequence>
<proteinExistence type="predicted"/>
<keyword evidence="10" id="KW-1185">Reference proteome</keyword>
<dbReference type="InterPro" id="IPR030380">
    <property type="entry name" value="SAM_MeTfrase_DRM"/>
</dbReference>
<dbReference type="PANTHER" id="PTHR23068">
    <property type="entry name" value="DNA CYTOSINE-5- -METHYLTRANSFERASE 3-RELATED"/>
    <property type="match status" value="1"/>
</dbReference>
<name>A0AAQ3KDD9_9LILI</name>
<keyword evidence="7" id="KW-0539">Nucleus</keyword>
<dbReference type="PANTHER" id="PTHR23068:SF11">
    <property type="entry name" value="INACTIVE DNA (CYTOSINE-5)-METHYLTRANSFERASE DRM3-RELATED"/>
    <property type="match status" value="1"/>
</dbReference>
<evidence type="ECO:0000259" key="8">
    <source>
        <dbReference type="PROSITE" id="PS51680"/>
    </source>
</evidence>
<evidence type="ECO:0000313" key="10">
    <source>
        <dbReference type="Proteomes" id="UP001327560"/>
    </source>
</evidence>
<dbReference type="GO" id="GO:0008168">
    <property type="term" value="F:methyltransferase activity"/>
    <property type="evidence" value="ECO:0007669"/>
    <property type="project" value="UniProtKB-KW"/>
</dbReference>
<dbReference type="InterPro" id="IPR050390">
    <property type="entry name" value="C5-Methyltransferase"/>
</dbReference>
<keyword evidence="5" id="KW-0677">Repeat</keyword>
<dbReference type="Proteomes" id="UP001327560">
    <property type="component" value="Chromosome 5"/>
</dbReference>
<evidence type="ECO:0000256" key="4">
    <source>
        <dbReference type="ARBA" id="ARBA00022691"/>
    </source>
</evidence>
<evidence type="ECO:0000313" key="9">
    <source>
        <dbReference type="EMBL" id="WOL06699.1"/>
    </source>
</evidence>
<dbReference type="GO" id="GO:0005634">
    <property type="term" value="C:nucleus"/>
    <property type="evidence" value="ECO:0007669"/>
    <property type="project" value="UniProtKB-SubCell"/>
</dbReference>
<dbReference type="GO" id="GO:0003677">
    <property type="term" value="F:DNA binding"/>
    <property type="evidence" value="ECO:0007669"/>
    <property type="project" value="UniProtKB-KW"/>
</dbReference>
<evidence type="ECO:0000256" key="6">
    <source>
        <dbReference type="ARBA" id="ARBA00023125"/>
    </source>
</evidence>
<dbReference type="SUPFAM" id="SSF53335">
    <property type="entry name" value="S-adenosyl-L-methionine-dependent methyltransferases"/>
    <property type="match status" value="2"/>
</dbReference>
<dbReference type="EMBL" id="CP136894">
    <property type="protein sequence ID" value="WOL06699.1"/>
    <property type="molecule type" value="Genomic_DNA"/>
</dbReference>
<reference evidence="9 10" key="1">
    <citation type="submission" date="2023-10" db="EMBL/GenBank/DDBJ databases">
        <title>Chromosome-scale genome assembly provides insights into flower coloration mechanisms of Canna indica.</title>
        <authorList>
            <person name="Li C."/>
        </authorList>
    </citation>
    <scope>NUCLEOTIDE SEQUENCE [LARGE SCALE GENOMIC DNA]</scope>
    <source>
        <tissue evidence="9">Flower</tissue>
    </source>
</reference>
<keyword evidence="2" id="KW-0489">Methyltransferase</keyword>
<evidence type="ECO:0000256" key="7">
    <source>
        <dbReference type="ARBA" id="ARBA00023242"/>
    </source>
</evidence>
<dbReference type="InterPro" id="IPR029063">
    <property type="entry name" value="SAM-dependent_MTases_sf"/>
</dbReference>
<gene>
    <name evidence="9" type="ORF">Cni_G15433</name>
</gene>
<dbReference type="PROSITE" id="PS51680">
    <property type="entry name" value="SAM_MT_DRM"/>
    <property type="match status" value="1"/>
</dbReference>
<keyword evidence="6" id="KW-0238">DNA-binding</keyword>
<accession>A0AAQ3KDD9</accession>
<evidence type="ECO:0000256" key="1">
    <source>
        <dbReference type="ARBA" id="ARBA00004123"/>
    </source>
</evidence>
<evidence type="ECO:0000256" key="3">
    <source>
        <dbReference type="ARBA" id="ARBA00022679"/>
    </source>
</evidence>
<dbReference type="GO" id="GO:0032259">
    <property type="term" value="P:methylation"/>
    <property type="evidence" value="ECO:0007669"/>
    <property type="project" value="UniProtKB-KW"/>
</dbReference>
<dbReference type="AlphaFoldDB" id="A0AAQ3KDD9"/>
<evidence type="ECO:0000256" key="5">
    <source>
        <dbReference type="ARBA" id="ARBA00022737"/>
    </source>
</evidence>
<keyword evidence="4" id="KW-0949">S-adenosyl-L-methionine</keyword>